<organism evidence="2 3">
    <name type="scientific">Salix viminalis</name>
    <name type="common">Common osier</name>
    <name type="synonym">Basket willow</name>
    <dbReference type="NCBI Taxonomy" id="40686"/>
    <lineage>
        <taxon>Eukaryota</taxon>
        <taxon>Viridiplantae</taxon>
        <taxon>Streptophyta</taxon>
        <taxon>Embryophyta</taxon>
        <taxon>Tracheophyta</taxon>
        <taxon>Spermatophyta</taxon>
        <taxon>Magnoliopsida</taxon>
        <taxon>eudicotyledons</taxon>
        <taxon>Gunneridae</taxon>
        <taxon>Pentapetalae</taxon>
        <taxon>rosids</taxon>
        <taxon>fabids</taxon>
        <taxon>Malpighiales</taxon>
        <taxon>Salicaceae</taxon>
        <taxon>Saliceae</taxon>
        <taxon>Salix</taxon>
    </lineage>
</organism>
<dbReference type="InterPro" id="IPR050600">
    <property type="entry name" value="SETD3_SETD6_MTase"/>
</dbReference>
<evidence type="ECO:0000313" key="3">
    <source>
        <dbReference type="Proteomes" id="UP001151529"/>
    </source>
</evidence>
<dbReference type="PANTHER" id="PTHR13271">
    <property type="entry name" value="UNCHARACTERIZED PUTATIVE METHYLTRANSFERASE"/>
    <property type="match status" value="1"/>
</dbReference>
<keyword evidence="1" id="KW-1133">Transmembrane helix</keyword>
<keyword evidence="1" id="KW-0472">Membrane</keyword>
<sequence>MWIGHEAQSPQPAAAAAVQTFWQWLSDQDVVSARTPAKPGMVPQGLGLVAQRDISRNEVVLEIPKKLWINPDVVAASEMGNVCSGLKPWVSVALFLIREKFKEDSTWRPYLDVLPESTNSTIFWWVGLGLVFIVSVFSF</sequence>
<dbReference type="Proteomes" id="UP001151529">
    <property type="component" value="Chromosome 8"/>
</dbReference>
<reference evidence="2" key="2">
    <citation type="journal article" date="2023" name="Int. J. Mol. Sci.">
        <title>De Novo Assembly and Annotation of 11 Diverse Shrub Willow (Salix) Genomes Reveals Novel Gene Organization in Sex-Linked Regions.</title>
        <authorList>
            <person name="Hyden B."/>
            <person name="Feng K."/>
            <person name="Yates T.B."/>
            <person name="Jawdy S."/>
            <person name="Cereghino C."/>
            <person name="Smart L.B."/>
            <person name="Muchero W."/>
        </authorList>
    </citation>
    <scope>NUCLEOTIDE SEQUENCE [LARGE SCALE GENOMIC DNA]</scope>
    <source>
        <tissue evidence="2">Shoot tip</tissue>
    </source>
</reference>
<reference evidence="2" key="1">
    <citation type="submission" date="2022-11" db="EMBL/GenBank/DDBJ databases">
        <authorList>
            <person name="Hyden B.L."/>
            <person name="Feng K."/>
            <person name="Yates T."/>
            <person name="Jawdy S."/>
            <person name="Smart L.B."/>
            <person name="Muchero W."/>
        </authorList>
    </citation>
    <scope>NUCLEOTIDE SEQUENCE</scope>
    <source>
        <tissue evidence="2">Shoot tip</tissue>
    </source>
</reference>
<protein>
    <submittedName>
        <fullName evidence="2">Uncharacterized protein</fullName>
    </submittedName>
</protein>
<keyword evidence="1" id="KW-0812">Transmembrane</keyword>
<accession>A0A9Q0PKT6</accession>
<dbReference type="PANTHER" id="PTHR13271:SF113">
    <property type="entry name" value="[FRUCTOSE-BISPHOSPHATE ALDOLASE]-LYSINE N-METHYLTRANSFERASE, CHLOROPLASTIC"/>
    <property type="match status" value="1"/>
</dbReference>
<dbReference type="SUPFAM" id="SSF82199">
    <property type="entry name" value="SET domain"/>
    <property type="match status" value="1"/>
</dbReference>
<dbReference type="GO" id="GO:0016279">
    <property type="term" value="F:protein-lysine N-methyltransferase activity"/>
    <property type="evidence" value="ECO:0007669"/>
    <property type="project" value="TreeGrafter"/>
</dbReference>
<dbReference type="Gene3D" id="3.90.1410.10">
    <property type="entry name" value="set domain protein methyltransferase, domain 1"/>
    <property type="match status" value="1"/>
</dbReference>
<comment type="caution">
    <text evidence="2">The sequence shown here is derived from an EMBL/GenBank/DDBJ whole genome shotgun (WGS) entry which is preliminary data.</text>
</comment>
<evidence type="ECO:0000256" key="1">
    <source>
        <dbReference type="SAM" id="Phobius"/>
    </source>
</evidence>
<dbReference type="OrthoDB" id="441812at2759"/>
<dbReference type="AlphaFoldDB" id="A0A9Q0PKT6"/>
<feature type="transmembrane region" description="Helical" evidence="1">
    <location>
        <begin position="122"/>
        <end position="138"/>
    </location>
</feature>
<name>A0A9Q0PKT6_SALVM</name>
<gene>
    <name evidence="2" type="ORF">OIU85_006270</name>
</gene>
<dbReference type="EMBL" id="JAPFFL010000012">
    <property type="protein sequence ID" value="KAJ6689966.1"/>
    <property type="molecule type" value="Genomic_DNA"/>
</dbReference>
<proteinExistence type="predicted"/>
<evidence type="ECO:0000313" key="2">
    <source>
        <dbReference type="EMBL" id="KAJ6689966.1"/>
    </source>
</evidence>
<keyword evidence="3" id="KW-1185">Reference proteome</keyword>
<dbReference type="InterPro" id="IPR046341">
    <property type="entry name" value="SET_dom_sf"/>
</dbReference>